<dbReference type="InterPro" id="IPR046867">
    <property type="entry name" value="AldOxase/xan_DH_MoCoBD2"/>
</dbReference>
<evidence type="ECO:0000313" key="2">
    <source>
        <dbReference type="EMBL" id="MFC5068019.1"/>
    </source>
</evidence>
<dbReference type="Proteomes" id="UP001595796">
    <property type="component" value="Unassembled WGS sequence"/>
</dbReference>
<name>A0ABV9Z0N6_9HYPH</name>
<evidence type="ECO:0000259" key="1">
    <source>
        <dbReference type="SMART" id="SM01008"/>
    </source>
</evidence>
<feature type="domain" description="Aldehyde oxidase/xanthine dehydrogenase a/b hammerhead" evidence="1">
    <location>
        <begin position="212"/>
        <end position="290"/>
    </location>
</feature>
<dbReference type="RefSeq" id="WP_114958547.1">
    <property type="nucleotide sequence ID" value="NZ_JBHSJF010000006.1"/>
</dbReference>
<dbReference type="Pfam" id="PF02738">
    <property type="entry name" value="MoCoBD_1"/>
    <property type="match status" value="1"/>
</dbReference>
<keyword evidence="3" id="KW-1185">Reference proteome</keyword>
<accession>A0ABV9Z0N6</accession>
<dbReference type="Pfam" id="PF20256">
    <property type="entry name" value="MoCoBD_2"/>
    <property type="match status" value="2"/>
</dbReference>
<gene>
    <name evidence="2" type="ORF">ACFPFW_08310</name>
</gene>
<reference evidence="3" key="1">
    <citation type="journal article" date="2019" name="Int. J. Syst. Evol. Microbiol.">
        <title>The Global Catalogue of Microorganisms (GCM) 10K type strain sequencing project: providing services to taxonomists for standard genome sequencing and annotation.</title>
        <authorList>
            <consortium name="The Broad Institute Genomics Platform"/>
            <consortium name="The Broad Institute Genome Sequencing Center for Infectious Disease"/>
            <person name="Wu L."/>
            <person name="Ma J."/>
        </authorList>
    </citation>
    <scope>NUCLEOTIDE SEQUENCE [LARGE SCALE GENOMIC DNA]</scope>
    <source>
        <strain evidence="3">CGMCC 1.16444</strain>
    </source>
</reference>
<dbReference type="SUPFAM" id="SSF56003">
    <property type="entry name" value="Molybdenum cofactor-binding domain"/>
    <property type="match status" value="2"/>
</dbReference>
<dbReference type="PIRSF" id="PIRSF036389">
    <property type="entry name" value="IOR_B"/>
    <property type="match status" value="1"/>
</dbReference>
<dbReference type="PANTHER" id="PTHR47495:SF2">
    <property type="entry name" value="ALDEHYDE DEHYDROGENASE"/>
    <property type="match status" value="1"/>
</dbReference>
<dbReference type="Gene3D" id="3.30.365.10">
    <property type="entry name" value="Aldehyde oxidase/xanthine dehydrogenase, molybdopterin binding domain"/>
    <property type="match status" value="4"/>
</dbReference>
<dbReference type="SMART" id="SM01008">
    <property type="entry name" value="Ald_Xan_dh_C"/>
    <property type="match status" value="1"/>
</dbReference>
<evidence type="ECO:0000313" key="3">
    <source>
        <dbReference type="Proteomes" id="UP001595796"/>
    </source>
</evidence>
<protein>
    <submittedName>
        <fullName evidence="2">Molybdopterin cofactor-binding domain-containing protein</fullName>
    </submittedName>
</protein>
<dbReference type="PANTHER" id="PTHR47495">
    <property type="entry name" value="ALDEHYDE DEHYDROGENASE"/>
    <property type="match status" value="1"/>
</dbReference>
<dbReference type="InterPro" id="IPR052516">
    <property type="entry name" value="N-heterocyclic_Hydroxylase"/>
</dbReference>
<dbReference type="EMBL" id="JBHSJF010000006">
    <property type="protein sequence ID" value="MFC5068019.1"/>
    <property type="molecule type" value="Genomic_DNA"/>
</dbReference>
<dbReference type="InterPro" id="IPR006311">
    <property type="entry name" value="TAT_signal"/>
</dbReference>
<comment type="caution">
    <text evidence="2">The sequence shown here is derived from an EMBL/GenBank/DDBJ whole genome shotgun (WGS) entry which is preliminary data.</text>
</comment>
<dbReference type="Gene3D" id="3.90.1170.50">
    <property type="entry name" value="Aldehyde oxidase/xanthine dehydrogenase, a/b hammerhead"/>
    <property type="match status" value="1"/>
</dbReference>
<dbReference type="PROSITE" id="PS51318">
    <property type="entry name" value="TAT"/>
    <property type="match status" value="1"/>
</dbReference>
<organism evidence="2 3">
    <name type="scientific">Flaviflagellibacter deserti</name>
    <dbReference type="NCBI Taxonomy" id="2267266"/>
    <lineage>
        <taxon>Bacteria</taxon>
        <taxon>Pseudomonadati</taxon>
        <taxon>Pseudomonadota</taxon>
        <taxon>Alphaproteobacteria</taxon>
        <taxon>Hyphomicrobiales</taxon>
        <taxon>Flaviflagellibacter</taxon>
    </lineage>
</organism>
<dbReference type="InterPro" id="IPR000674">
    <property type="entry name" value="Ald_Oxase/Xan_DH_a/b"/>
</dbReference>
<dbReference type="InterPro" id="IPR008274">
    <property type="entry name" value="AldOxase/xan_DH_MoCoBD1"/>
</dbReference>
<dbReference type="InterPro" id="IPR012368">
    <property type="entry name" value="OxRdtase_Mopterin-bd_su_IorB"/>
</dbReference>
<proteinExistence type="predicted"/>
<dbReference type="InterPro" id="IPR037165">
    <property type="entry name" value="AldOxase/xan_DH_Mopterin-bd_sf"/>
</dbReference>
<sequence length="720" mass="75843">MGIVQTALSGEISRRSFLISATLAGGSLLIGSRIIQPAAAQSQDSFAPNPFIRIPPSGKIEVVVPSAEMGQGVYTGIATLVAEELEVPLDQVQVVAAPADPLRYAHPVLGDQLTGGSVTIRGFWEPMRRAGATARTMLVSAAAREWSVPEASCRAESGNVVHAESGRRLAYGALAAKAAGLPVPENVALKPASEFKLIGKDVPRVDTPAKVNGTAKFGLDAHPAGVKFAAIAISPAFGGTLKDVDDSEALRIKGVRQIVKLSDAVAVVADHTGAARKGLAALKITWDPGPNGDLNSEELERRIEAAVAGEAVVAHNSGDVTAAEATGAKGFDVVYRMPILAHTTMEPMNCTVHARPDSCDVWVGTQAAGRARKTAAEVLGLPVEKVMVHNHLIGGGFGRRLDIDGITMATRVAQHVQGPVQVVWSREEDIRHDSYRYLNLSRLSVKLGADGMPVSWRHRIVGPAIMARFLPIFFKDGVDFDITGGAESPYAIANKRVEYVRHEAPEGMLTGNWRGVGPNRNAPAIEGGIDEAAHLAGRDPVDYRRQLLAGNPRLLAVLNLAAERAGWGTPLDRGRALGVAVLPDFGSFAALVAQIHVDRNGALKVERLVCAADCGIAINPTVLEQQIESGLIYGLSAVLYGRLTMKNGAIVEGNFDDSPVLRINECPPIEVHLVPSTESPGGVGELGTPLVAPALANAIFAATGKRLRDLPIDGSALRGA</sequence>